<evidence type="ECO:0000313" key="2">
    <source>
        <dbReference type="EMBL" id="MDT8902192.1"/>
    </source>
</evidence>
<name>A0ABU3P0T5_9FIRM</name>
<feature type="domain" description="Bbp19-like phage" evidence="1">
    <location>
        <begin position="30"/>
        <end position="84"/>
    </location>
</feature>
<dbReference type="Pfam" id="PF25181">
    <property type="entry name" value="Phage_Bbp19"/>
    <property type="match status" value="1"/>
</dbReference>
<reference evidence="2 3" key="1">
    <citation type="submission" date="2023-07" db="EMBL/GenBank/DDBJ databases">
        <title>The novel representative of Negativicutes class, Anaeroselena agilis gen. nov. sp. nov.</title>
        <authorList>
            <person name="Prokofeva M.I."/>
            <person name="Elcheninov A.G."/>
            <person name="Klyukina A."/>
            <person name="Kublanov I.V."/>
            <person name="Frolov E.N."/>
            <person name="Podosokorskaya O.A."/>
        </authorList>
    </citation>
    <scope>NUCLEOTIDE SEQUENCE [LARGE SCALE GENOMIC DNA]</scope>
    <source>
        <strain evidence="2 3">4137-cl</strain>
    </source>
</reference>
<comment type="caution">
    <text evidence="2">The sequence shown here is derived from an EMBL/GenBank/DDBJ whole genome shotgun (WGS) entry which is preliminary data.</text>
</comment>
<accession>A0ABU3P0T5</accession>
<sequence>MTSKRQPQTLEEVAEYLRDRELSDIVQVAKEPAGRRFIMRLLNMCGTFGNPFTGNSKTFYNCGMQAVGQELFKDLMEADPDLFPIMQRESLIRENDDARMVKLAEQREADGE</sequence>
<dbReference type="Proteomes" id="UP001254848">
    <property type="component" value="Unassembled WGS sequence"/>
</dbReference>
<gene>
    <name evidence="2" type="ORF">Q4T40_13125</name>
</gene>
<proteinExistence type="predicted"/>
<protein>
    <recommendedName>
        <fullName evidence="1">Bbp19-like phage domain-containing protein</fullName>
    </recommendedName>
</protein>
<organism evidence="2 3">
    <name type="scientific">Anaeroselena agilis</name>
    <dbReference type="NCBI Taxonomy" id="3063788"/>
    <lineage>
        <taxon>Bacteria</taxon>
        <taxon>Bacillati</taxon>
        <taxon>Bacillota</taxon>
        <taxon>Negativicutes</taxon>
        <taxon>Acetonemataceae</taxon>
        <taxon>Anaeroselena</taxon>
    </lineage>
</organism>
<evidence type="ECO:0000259" key="1">
    <source>
        <dbReference type="Pfam" id="PF25181"/>
    </source>
</evidence>
<evidence type="ECO:0000313" key="3">
    <source>
        <dbReference type="Proteomes" id="UP001254848"/>
    </source>
</evidence>
<dbReference type="RefSeq" id="WP_413780678.1">
    <property type="nucleotide sequence ID" value="NZ_JAUOZS010000001.1"/>
</dbReference>
<dbReference type="InterPro" id="IPR057447">
    <property type="entry name" value="Bbp19-like_phage"/>
</dbReference>
<keyword evidence="3" id="KW-1185">Reference proteome</keyword>
<dbReference type="EMBL" id="JAUOZS010000001">
    <property type="protein sequence ID" value="MDT8902192.1"/>
    <property type="molecule type" value="Genomic_DNA"/>
</dbReference>